<accession>A0A6J6UT65</accession>
<dbReference type="EMBL" id="CAFBLJ010000009">
    <property type="protein sequence ID" value="CAB4858053.1"/>
    <property type="molecule type" value="Genomic_DNA"/>
</dbReference>
<feature type="region of interest" description="Disordered" evidence="1">
    <location>
        <begin position="273"/>
        <end position="301"/>
    </location>
</feature>
<proteinExistence type="predicted"/>
<evidence type="ECO:0000313" key="6">
    <source>
        <dbReference type="EMBL" id="CAB4858053.1"/>
    </source>
</evidence>
<protein>
    <submittedName>
        <fullName evidence="4">Unannotated protein</fullName>
    </submittedName>
</protein>
<dbReference type="EMBL" id="CAFBMF010000041">
    <property type="protein sequence ID" value="CAB4898959.1"/>
    <property type="molecule type" value="Genomic_DNA"/>
</dbReference>
<dbReference type="Pfam" id="PF09397">
    <property type="entry name" value="FtsK_gamma"/>
    <property type="match status" value="1"/>
</dbReference>
<dbReference type="EMBL" id="CAFBPS010000058">
    <property type="protein sequence ID" value="CAB5030095.1"/>
    <property type="molecule type" value="Genomic_DNA"/>
</dbReference>
<name>A0A6J6UT65_9ZZZZ</name>
<dbReference type="PANTHER" id="PTHR22683">
    <property type="entry name" value="SPORULATION PROTEIN RELATED"/>
    <property type="match status" value="1"/>
</dbReference>
<dbReference type="InterPro" id="IPR050206">
    <property type="entry name" value="FtsK/SpoIIIE/SftA"/>
</dbReference>
<dbReference type="InterPro" id="IPR036388">
    <property type="entry name" value="WH-like_DNA-bd_sf"/>
</dbReference>
<evidence type="ECO:0000256" key="1">
    <source>
        <dbReference type="SAM" id="MobiDB-lite"/>
    </source>
</evidence>
<dbReference type="InterPro" id="IPR036390">
    <property type="entry name" value="WH_DNA-bd_sf"/>
</dbReference>
<dbReference type="SUPFAM" id="SSF46785">
    <property type="entry name" value="Winged helix' DNA-binding domain"/>
    <property type="match status" value="1"/>
</dbReference>
<feature type="compositionally biased region" description="Acidic residues" evidence="1">
    <location>
        <begin position="288"/>
        <end position="301"/>
    </location>
</feature>
<organism evidence="4">
    <name type="scientific">freshwater metagenome</name>
    <dbReference type="NCBI Taxonomy" id="449393"/>
    <lineage>
        <taxon>unclassified sequences</taxon>
        <taxon>metagenomes</taxon>
        <taxon>ecological metagenomes</taxon>
    </lineage>
</organism>
<dbReference type="EMBL" id="CAEZYH010000043">
    <property type="protein sequence ID" value="CAB4721892.1"/>
    <property type="molecule type" value="Genomic_DNA"/>
</dbReference>
<evidence type="ECO:0000313" key="7">
    <source>
        <dbReference type="EMBL" id="CAB4898959.1"/>
    </source>
</evidence>
<gene>
    <name evidence="3" type="ORF">UFOPK2658_01091</name>
    <name evidence="4" type="ORF">UFOPK2880_00204</name>
    <name evidence="5" type="ORF">UFOPK3004_00231</name>
    <name evidence="6" type="ORF">UFOPK3304_00291</name>
    <name evidence="7" type="ORF">UFOPK3494_00832</name>
    <name evidence="8" type="ORF">UFOPK4134_00889</name>
</gene>
<dbReference type="EMBL" id="CAEZZP010000006">
    <property type="protein sequence ID" value="CAB4762474.1"/>
    <property type="molecule type" value="Genomic_DNA"/>
</dbReference>
<reference evidence="4" key="1">
    <citation type="submission" date="2020-05" db="EMBL/GenBank/DDBJ databases">
        <authorList>
            <person name="Chiriac C."/>
            <person name="Salcher M."/>
            <person name="Ghai R."/>
            <person name="Kavagutti S V."/>
        </authorList>
    </citation>
    <scope>NUCLEOTIDE SEQUENCE</scope>
</reference>
<feature type="domain" description="FtsK gamma" evidence="2">
    <location>
        <begin position="300"/>
        <end position="365"/>
    </location>
</feature>
<dbReference type="InterPro" id="IPR018541">
    <property type="entry name" value="Ftsk_gamma"/>
</dbReference>
<evidence type="ECO:0000313" key="3">
    <source>
        <dbReference type="EMBL" id="CAB4721892.1"/>
    </source>
</evidence>
<evidence type="ECO:0000313" key="4">
    <source>
        <dbReference type="EMBL" id="CAB4762474.1"/>
    </source>
</evidence>
<dbReference type="Gene3D" id="1.10.10.10">
    <property type="entry name" value="Winged helix-like DNA-binding domain superfamily/Winged helix DNA-binding domain"/>
    <property type="match status" value="1"/>
</dbReference>
<dbReference type="EMBL" id="CAFAAL010000010">
    <property type="protein sequence ID" value="CAB4794101.1"/>
    <property type="molecule type" value="Genomic_DNA"/>
</dbReference>
<dbReference type="PANTHER" id="PTHR22683:SF41">
    <property type="entry name" value="DNA TRANSLOCASE FTSK"/>
    <property type="match status" value="1"/>
</dbReference>
<evidence type="ECO:0000313" key="8">
    <source>
        <dbReference type="EMBL" id="CAB5030095.1"/>
    </source>
</evidence>
<evidence type="ECO:0000313" key="5">
    <source>
        <dbReference type="EMBL" id="CAB4794101.1"/>
    </source>
</evidence>
<evidence type="ECO:0000259" key="2">
    <source>
        <dbReference type="SMART" id="SM00843"/>
    </source>
</evidence>
<dbReference type="SMART" id="SM00843">
    <property type="entry name" value="Ftsk_gamma"/>
    <property type="match status" value="1"/>
</dbReference>
<dbReference type="AlphaFoldDB" id="A0A6J6UT65"/>
<sequence length="370" mass="40110">MPLSHQQITALERLSALRLSGVVTDAEFAELKSKIMKETDSNGSVGNDVVAASTAPMPLVQPNPHIEPIQIETVGEYDVINRPINIVKIAVVAGIEACGLKAAVQDNPVLIQTVGGTMRFNGTGVAVALRERDTSTILEWGTFYTSGGLQSPQKILETVSKSIYNALRSMPSTNQGSDQDWRPAFDAKVKQYWIKAKANGNISEVTDELVHLAAKFVVQRGLATQAMLERVLGITEKQYFVIRQQLVDFSVINPSGQVVMTLNELNQVLKKMGSETSASGEDHKEGFDGDQDEGLDVGSDDSDEALLKRGMELVVRSQIGSTSMLQSKLGVSFARAGRVMDLLEQNGIVGPNTGSKAREVLMTVEEYESL</sequence>